<gene>
    <name evidence="1" type="ORF">ACJIZ3_021359</name>
</gene>
<dbReference type="EMBL" id="JBJXBP010000006">
    <property type="protein sequence ID" value="KAL3825330.1"/>
    <property type="molecule type" value="Genomic_DNA"/>
</dbReference>
<keyword evidence="2" id="KW-1185">Reference proteome</keyword>
<dbReference type="Proteomes" id="UP001634393">
    <property type="component" value="Unassembled WGS sequence"/>
</dbReference>
<comment type="caution">
    <text evidence="1">The sequence shown here is derived from an EMBL/GenBank/DDBJ whole genome shotgun (WGS) entry which is preliminary data.</text>
</comment>
<protein>
    <submittedName>
        <fullName evidence="1">Uncharacterized protein</fullName>
    </submittedName>
</protein>
<evidence type="ECO:0000313" key="2">
    <source>
        <dbReference type="Proteomes" id="UP001634393"/>
    </source>
</evidence>
<sequence length="27" mass="2968">MIRGTKSGVYPKIYVIMNVNGIDDGLN</sequence>
<evidence type="ECO:0000313" key="1">
    <source>
        <dbReference type="EMBL" id="KAL3825330.1"/>
    </source>
</evidence>
<reference evidence="1 2" key="1">
    <citation type="submission" date="2024-12" db="EMBL/GenBank/DDBJ databases">
        <title>The unique morphological basis and parallel evolutionary history of personate flowers in Penstemon.</title>
        <authorList>
            <person name="Depatie T.H."/>
            <person name="Wessinger C.A."/>
        </authorList>
    </citation>
    <scope>NUCLEOTIDE SEQUENCE [LARGE SCALE GENOMIC DNA]</scope>
    <source>
        <strain evidence="1">WTNN_2</strain>
        <tissue evidence="1">Leaf</tissue>
    </source>
</reference>
<dbReference type="AlphaFoldDB" id="A0ABD3SLG6"/>
<organism evidence="1 2">
    <name type="scientific">Penstemon smallii</name>
    <dbReference type="NCBI Taxonomy" id="265156"/>
    <lineage>
        <taxon>Eukaryota</taxon>
        <taxon>Viridiplantae</taxon>
        <taxon>Streptophyta</taxon>
        <taxon>Embryophyta</taxon>
        <taxon>Tracheophyta</taxon>
        <taxon>Spermatophyta</taxon>
        <taxon>Magnoliopsida</taxon>
        <taxon>eudicotyledons</taxon>
        <taxon>Gunneridae</taxon>
        <taxon>Pentapetalae</taxon>
        <taxon>asterids</taxon>
        <taxon>lamiids</taxon>
        <taxon>Lamiales</taxon>
        <taxon>Plantaginaceae</taxon>
        <taxon>Cheloneae</taxon>
        <taxon>Penstemon</taxon>
    </lineage>
</organism>
<name>A0ABD3SLG6_9LAMI</name>
<accession>A0ABD3SLG6</accession>
<proteinExistence type="predicted"/>